<dbReference type="eggNOG" id="ENOG502QVX1">
    <property type="taxonomic scope" value="Eukaryota"/>
</dbReference>
<dbReference type="RefSeq" id="XP_019052599.1">
    <property type="nucleotide sequence ID" value="XM_019197054.1"/>
</dbReference>
<dbReference type="PANTHER" id="PTHR48190">
    <property type="entry name" value="PROGRAMMED CELL DEATH PROTEIN 7"/>
    <property type="match status" value="1"/>
</dbReference>
<dbReference type="PANTHER" id="PTHR48190:SF2">
    <property type="entry name" value="PROGRAMMED CELL DEATH PROTEIN 7"/>
    <property type="match status" value="1"/>
</dbReference>
<evidence type="ECO:0000256" key="1">
    <source>
        <dbReference type="SAM" id="MobiDB-lite"/>
    </source>
</evidence>
<dbReference type="GeneID" id="104593452"/>
<dbReference type="OrthoDB" id="2289628at2759"/>
<dbReference type="KEGG" id="nnu:104593452"/>
<name>A0A1U7ZJ42_NELNU</name>
<dbReference type="GO" id="GO:0005689">
    <property type="term" value="C:U12-type spliceosomal complex"/>
    <property type="evidence" value="ECO:0000318"/>
    <property type="project" value="GO_Central"/>
</dbReference>
<sequence length="410" mass="46520">MNLMPFSSGTPTPWFPTLQPVSSASSSFWETGQVHDCLRNLQDTIQLMKTVQKELEVMLVTKENNGSLENVDGTPLNVSFHRFSEVIRTKRVGLKLQESLTLEAANSLCSSVKSQLEPFNSLISQTSSWEEMSAAVKVANRIQKSKRNKHWRKRKRKFIAEMLSKECERFDQADQEADEWRAREIAKGIARRKVEKMKEIAKLKANEERQRLESELELVLIVERLRELRSIRIQKMKKQGHFLPEEDDKFIERVRSAVEEEERQAAAAAETDAARDAIATAEESRRIIQSSRSDPRDVSNSQGGGMESQDSLIETASEGGPGAARDQQRESDEQVSEGQGFGRTYDSIANLPVEFYHYYHGGNTDMGTLIEVRKTWDAYIRPGGSRIPGHWVQPPPPANEIWASYLIGPK</sequence>
<dbReference type="Proteomes" id="UP000189703">
    <property type="component" value="Unplaced"/>
</dbReference>
<proteinExistence type="predicted"/>
<accession>A0A1U7ZJ42</accession>
<gene>
    <name evidence="3 4" type="primary">LOC104593452</name>
</gene>
<dbReference type="STRING" id="4432.A0A1U7ZJ42"/>
<dbReference type="Pfam" id="PF16021">
    <property type="entry name" value="PDCD7"/>
    <property type="match status" value="1"/>
</dbReference>
<dbReference type="InterPro" id="IPR031974">
    <property type="entry name" value="PDCD7"/>
</dbReference>
<dbReference type="InterPro" id="IPR052831">
    <property type="entry name" value="Apoptosis_promoter"/>
</dbReference>
<keyword evidence="2" id="KW-1185">Reference proteome</keyword>
<reference evidence="3 4" key="1">
    <citation type="submission" date="2025-04" db="UniProtKB">
        <authorList>
            <consortium name="RefSeq"/>
        </authorList>
    </citation>
    <scope>IDENTIFICATION</scope>
</reference>
<keyword evidence="3 4" id="KW-0687">Ribonucleoprotein</keyword>
<evidence type="ECO:0000313" key="3">
    <source>
        <dbReference type="RefSeq" id="XP_010251597.1"/>
    </source>
</evidence>
<feature type="compositionally biased region" description="Low complexity" evidence="1">
    <location>
        <begin position="265"/>
        <end position="292"/>
    </location>
</feature>
<organism evidence="2 3">
    <name type="scientific">Nelumbo nucifera</name>
    <name type="common">Sacred lotus</name>
    <dbReference type="NCBI Taxonomy" id="4432"/>
    <lineage>
        <taxon>Eukaryota</taxon>
        <taxon>Viridiplantae</taxon>
        <taxon>Streptophyta</taxon>
        <taxon>Embryophyta</taxon>
        <taxon>Tracheophyta</taxon>
        <taxon>Spermatophyta</taxon>
        <taxon>Magnoliopsida</taxon>
        <taxon>Proteales</taxon>
        <taxon>Nelumbonaceae</taxon>
        <taxon>Nelumbo</taxon>
    </lineage>
</organism>
<dbReference type="RefSeq" id="XP_010251597.1">
    <property type="nucleotide sequence ID" value="XM_010253295.1"/>
</dbReference>
<evidence type="ECO:0000313" key="2">
    <source>
        <dbReference type="Proteomes" id="UP000189703"/>
    </source>
</evidence>
<protein>
    <submittedName>
        <fullName evidence="3 4">U11/U12 small nuclear ribonucleoprotein 59 kDa protein</fullName>
    </submittedName>
</protein>
<evidence type="ECO:0000313" key="4">
    <source>
        <dbReference type="RefSeq" id="XP_019052599.1"/>
    </source>
</evidence>
<dbReference type="AlphaFoldDB" id="A0A1U7ZJ42"/>
<feature type="region of interest" description="Disordered" evidence="1">
    <location>
        <begin position="262"/>
        <end position="343"/>
    </location>
</feature>
<dbReference type="OMA" id="TSFWQRD"/>